<dbReference type="RefSeq" id="WP_040909586.1">
    <property type="nucleotide sequence ID" value="NZ_CAUFPO010000001.1"/>
</dbReference>
<accession>A0A0W7TMR3</accession>
<dbReference type="PANTHER" id="PTHR33744:SF15">
    <property type="entry name" value="CARBOHYDRATE DIACID REGULATOR"/>
    <property type="match status" value="1"/>
</dbReference>
<feature type="domain" description="PucR C-terminal helix-turn-helix" evidence="3">
    <location>
        <begin position="327"/>
        <end position="380"/>
    </location>
</feature>
<protein>
    <submittedName>
        <fullName evidence="5">Transcriptional regulator</fullName>
    </submittedName>
</protein>
<sequence length="395" mass="43822">MPQGVEERRTNVELSVQSAQRIVDEISGIVGQHINMMDERGNIIASTDGTRVGHFHAGAKRIVEEGLPELYVRPEDATPTVRAGLNLPITHGGRTVGVIGITGAYEQVIGYGQVVKKMTEILIREGNEQDEKRLDQRVRSRFLEDWVLGGGLLQPQVLAERGLALGVDITVPRRVMVVSVRDLARYTDTAAGQKRIDQLETAVSGLVEGEAGGIILRNAARQILLLRARPDAQMQAMAQRLCVMARERFGLRLAVGIDGGAPDVHRAYAQANKAWRSARMAPEGVLPYDSVTLELFTGDVPRQTKEEYLRKVFRGCTYEELRRWIGLLEAYFAAEGSIQAAADALYIHKNTLQYRLKRLEELTGCDVRRPSQAPVFYMAVLFFKEVEGSLLLMGS</sequence>
<dbReference type="Proteomes" id="UP000053433">
    <property type="component" value="Unassembled WGS sequence"/>
</dbReference>
<reference evidence="5 6" key="1">
    <citation type="submission" date="2015-10" db="EMBL/GenBank/DDBJ databases">
        <title>A novel member of the family Ruminococcaceae isolated from human faeces.</title>
        <authorList>
            <person name="Shkoporov A.N."/>
            <person name="Chaplin A.V."/>
            <person name="Motuzova O.V."/>
            <person name="Kafarskaia L.I."/>
            <person name="Efimov B.A."/>
        </authorList>
    </citation>
    <scope>NUCLEOTIDE SEQUENCE [LARGE SCALE GENOMIC DNA]</scope>
    <source>
        <strain evidence="5 6">668</strain>
    </source>
</reference>
<name>A0A0W7TMR3_9FIRM</name>
<organism evidence="5 6">
    <name type="scientific">Ruthenibacterium lactatiformans</name>
    <dbReference type="NCBI Taxonomy" id="1550024"/>
    <lineage>
        <taxon>Bacteria</taxon>
        <taxon>Bacillati</taxon>
        <taxon>Bacillota</taxon>
        <taxon>Clostridia</taxon>
        <taxon>Eubacteriales</taxon>
        <taxon>Oscillospiraceae</taxon>
        <taxon>Ruthenibacterium</taxon>
    </lineage>
</organism>
<dbReference type="EMBL" id="LMUA01000030">
    <property type="protein sequence ID" value="KUE75091.1"/>
    <property type="molecule type" value="Genomic_DNA"/>
</dbReference>
<gene>
    <name evidence="5" type="ORF">ASJ35_15715</name>
</gene>
<dbReference type="Pfam" id="PF13556">
    <property type="entry name" value="HTH_30"/>
    <property type="match status" value="1"/>
</dbReference>
<evidence type="ECO:0000256" key="1">
    <source>
        <dbReference type="ARBA" id="ARBA00006754"/>
    </source>
</evidence>
<dbReference type="Gene3D" id="1.10.10.2840">
    <property type="entry name" value="PucR C-terminal helix-turn-helix domain"/>
    <property type="match status" value="1"/>
</dbReference>
<feature type="domain" description="CdaR GGDEF-like" evidence="4">
    <location>
        <begin position="157"/>
        <end position="276"/>
    </location>
</feature>
<comment type="similarity">
    <text evidence="1">Belongs to the CdaR family.</text>
</comment>
<dbReference type="InterPro" id="IPR025736">
    <property type="entry name" value="PucR_C-HTH_dom"/>
</dbReference>
<dbReference type="InterPro" id="IPR041522">
    <property type="entry name" value="CdaR_GGDEF"/>
</dbReference>
<dbReference type="PANTHER" id="PTHR33744">
    <property type="entry name" value="CARBOHYDRATE DIACID REGULATOR"/>
    <property type="match status" value="1"/>
</dbReference>
<dbReference type="InterPro" id="IPR008599">
    <property type="entry name" value="Diacid_rec"/>
</dbReference>
<dbReference type="InterPro" id="IPR042070">
    <property type="entry name" value="PucR_C-HTH_sf"/>
</dbReference>
<feature type="domain" description="Putative sugar diacid recognition" evidence="2">
    <location>
        <begin position="15"/>
        <end position="146"/>
    </location>
</feature>
<evidence type="ECO:0000313" key="6">
    <source>
        <dbReference type="Proteomes" id="UP000053433"/>
    </source>
</evidence>
<evidence type="ECO:0000259" key="2">
    <source>
        <dbReference type="Pfam" id="PF05651"/>
    </source>
</evidence>
<dbReference type="AlphaFoldDB" id="A0A0W7TMR3"/>
<evidence type="ECO:0000259" key="4">
    <source>
        <dbReference type="Pfam" id="PF17853"/>
    </source>
</evidence>
<evidence type="ECO:0000313" key="5">
    <source>
        <dbReference type="EMBL" id="KUE75091.1"/>
    </source>
</evidence>
<evidence type="ECO:0000259" key="3">
    <source>
        <dbReference type="Pfam" id="PF13556"/>
    </source>
</evidence>
<dbReference type="Pfam" id="PF17853">
    <property type="entry name" value="GGDEF_2"/>
    <property type="match status" value="1"/>
</dbReference>
<proteinExistence type="inferred from homology"/>
<comment type="caution">
    <text evidence="5">The sequence shown here is derived from an EMBL/GenBank/DDBJ whole genome shotgun (WGS) entry which is preliminary data.</text>
</comment>
<dbReference type="Pfam" id="PF05651">
    <property type="entry name" value="Diacid_rec"/>
    <property type="match status" value="1"/>
</dbReference>
<dbReference type="InterPro" id="IPR051448">
    <property type="entry name" value="CdaR-like_regulators"/>
</dbReference>